<evidence type="ECO:0000313" key="5">
    <source>
        <dbReference type="Proteomes" id="UP000826462"/>
    </source>
</evidence>
<evidence type="ECO:0000259" key="3">
    <source>
        <dbReference type="Pfam" id="PF01494"/>
    </source>
</evidence>
<feature type="domain" description="FAD-binding" evidence="3">
    <location>
        <begin position="6"/>
        <end position="332"/>
    </location>
</feature>
<evidence type="ECO:0000256" key="2">
    <source>
        <dbReference type="SAM" id="MobiDB-lite"/>
    </source>
</evidence>
<dbReference type="Proteomes" id="UP000826462">
    <property type="component" value="Chromosome 2"/>
</dbReference>
<evidence type="ECO:0000313" key="4">
    <source>
        <dbReference type="EMBL" id="QYD72809.1"/>
    </source>
</evidence>
<dbReference type="PANTHER" id="PTHR43747:SF5">
    <property type="entry name" value="FAD-BINDING DOMAIN-CONTAINING PROTEIN"/>
    <property type="match status" value="1"/>
</dbReference>
<sequence>MNEATCDALVVGDGPAGCVAALTLRRAGLRCTMLAPSMPASRRGAIESVPPMVPLLLAAAGIGGHQFADAIAGRFGGMRSDGGVRLFQSSDGMTRTLREEGWHVERAQFDRVLLNHALEQGVTLQRDRVTAASCMTDGVAVETAMTRHRARWLVDASGRGAMLQRLLGLVAITRGPKMLAWRGVARLSQSADAQHDATQGGTRDLTHDVMTSATHAMPTFETSGSSWLWQAPLDDGTLAWTWAGEANAPPPARVRAPVYPDTSGRRDESGTTAASVARGFDVSWRLVRPAAGAAYRIVGDAAAMLDPRSGQGVLFALSSALAAARSIVAVEQAPHLRALEAAGYDAFVAAEFRRKGDELMRRMPAPANEADVSG</sequence>
<dbReference type="InterPro" id="IPR050816">
    <property type="entry name" value="Flavin-dep_Halogenase_NPB"/>
</dbReference>
<dbReference type="PRINTS" id="PR00420">
    <property type="entry name" value="RNGMNOXGNASE"/>
</dbReference>
<dbReference type="Gene3D" id="3.50.50.60">
    <property type="entry name" value="FAD/NAD(P)-binding domain"/>
    <property type="match status" value="1"/>
</dbReference>
<dbReference type="RefSeq" id="WP_219802231.1">
    <property type="nucleotide sequence ID" value="NZ_CP080096.1"/>
</dbReference>
<dbReference type="InterPro" id="IPR002938">
    <property type="entry name" value="FAD-bd"/>
</dbReference>
<gene>
    <name evidence="4" type="ORF">KZJ38_24270</name>
</gene>
<dbReference type="Pfam" id="PF01494">
    <property type="entry name" value="FAD_binding_3"/>
    <property type="match status" value="1"/>
</dbReference>
<accession>A0ABX8UUY7</accession>
<keyword evidence="1" id="KW-0560">Oxidoreductase</keyword>
<feature type="region of interest" description="Disordered" evidence="2">
    <location>
        <begin position="251"/>
        <end position="271"/>
    </location>
</feature>
<reference evidence="4 5" key="1">
    <citation type="submission" date="2021-07" db="EMBL/GenBank/DDBJ databases">
        <title>Paraburkholderia edwinii protects Aspergillus sp. from phenazines by acting as a toxin sponge.</title>
        <authorList>
            <person name="Dahlstrom K.M."/>
            <person name="Newman D.K."/>
        </authorList>
    </citation>
    <scope>NUCLEOTIDE SEQUENCE [LARGE SCALE GENOMIC DNA]</scope>
    <source>
        <strain evidence="4 5">Pe01</strain>
    </source>
</reference>
<dbReference type="SUPFAM" id="SSF51905">
    <property type="entry name" value="FAD/NAD(P)-binding domain"/>
    <property type="match status" value="1"/>
</dbReference>
<protein>
    <submittedName>
        <fullName evidence="4">Tryptophan 7-halogenase</fullName>
    </submittedName>
</protein>
<keyword evidence="5" id="KW-1185">Reference proteome</keyword>
<evidence type="ECO:0000256" key="1">
    <source>
        <dbReference type="ARBA" id="ARBA00023002"/>
    </source>
</evidence>
<dbReference type="PANTHER" id="PTHR43747">
    <property type="entry name" value="FAD-BINDING PROTEIN"/>
    <property type="match status" value="1"/>
</dbReference>
<organism evidence="4 5">
    <name type="scientific">Paraburkholderia edwinii</name>
    <dbReference type="NCBI Taxonomy" id="2861782"/>
    <lineage>
        <taxon>Bacteria</taxon>
        <taxon>Pseudomonadati</taxon>
        <taxon>Pseudomonadota</taxon>
        <taxon>Betaproteobacteria</taxon>
        <taxon>Burkholderiales</taxon>
        <taxon>Burkholderiaceae</taxon>
        <taxon>Paraburkholderia</taxon>
    </lineage>
</organism>
<dbReference type="EMBL" id="CP080096">
    <property type="protein sequence ID" value="QYD72809.1"/>
    <property type="molecule type" value="Genomic_DNA"/>
</dbReference>
<dbReference type="InterPro" id="IPR036188">
    <property type="entry name" value="FAD/NAD-bd_sf"/>
</dbReference>
<proteinExistence type="predicted"/>
<name>A0ABX8UUY7_9BURK</name>